<reference evidence="2" key="1">
    <citation type="journal article" date="2020" name="Nat. Commun.">
        <title>Genome sequence of the cluster root forming white lupin.</title>
        <authorList>
            <person name="Hufnagel B."/>
            <person name="Marques A."/>
            <person name="Soriano A."/>
            <person name="Marques L."/>
            <person name="Divol F."/>
            <person name="Doumas P."/>
            <person name="Sallet E."/>
            <person name="Mancinotti D."/>
            <person name="Carrere S."/>
            <person name="Marande W."/>
            <person name="Arribat S."/>
            <person name="Keller J."/>
            <person name="Huneau C."/>
            <person name="Blein T."/>
            <person name="Aime D."/>
            <person name="Laguerre M."/>
            <person name="Taylor J."/>
            <person name="Schubert V."/>
            <person name="Nelson M."/>
            <person name="Geu-Flores F."/>
            <person name="Crespi M."/>
            <person name="Gallardo-Guerrero K."/>
            <person name="Delaux P.-M."/>
            <person name="Salse J."/>
            <person name="Berges H."/>
            <person name="Guyot R."/>
            <person name="Gouzy J."/>
            <person name="Peret B."/>
        </authorList>
    </citation>
    <scope>NUCLEOTIDE SEQUENCE [LARGE SCALE GENOMIC DNA]</scope>
    <source>
        <strain evidence="2">cv. Amiga</strain>
    </source>
</reference>
<accession>A0A6A4NEQ0</accession>
<dbReference type="EMBL" id="WOCE01000025">
    <property type="protein sequence ID" value="KAE9585137.1"/>
    <property type="molecule type" value="Genomic_DNA"/>
</dbReference>
<dbReference type="Proteomes" id="UP000447434">
    <property type="component" value="Chromosome 25"/>
</dbReference>
<name>A0A6A4NEQ0_LUPAL</name>
<comment type="caution">
    <text evidence="1">The sequence shown here is derived from an EMBL/GenBank/DDBJ whole genome shotgun (WGS) entry which is preliminary data.</text>
</comment>
<sequence length="69" mass="7809">MTGEEVSGPPGPKMFRLFFFVGAGVFCTFAINKWRDYERKMIMKQQQQAKGIAEIQSSSDAVDIHKPLN</sequence>
<dbReference type="OrthoDB" id="1854918at2759"/>
<organism evidence="1 2">
    <name type="scientific">Lupinus albus</name>
    <name type="common">White lupine</name>
    <name type="synonym">Lupinus termis</name>
    <dbReference type="NCBI Taxonomy" id="3870"/>
    <lineage>
        <taxon>Eukaryota</taxon>
        <taxon>Viridiplantae</taxon>
        <taxon>Streptophyta</taxon>
        <taxon>Embryophyta</taxon>
        <taxon>Tracheophyta</taxon>
        <taxon>Spermatophyta</taxon>
        <taxon>Magnoliopsida</taxon>
        <taxon>eudicotyledons</taxon>
        <taxon>Gunneridae</taxon>
        <taxon>Pentapetalae</taxon>
        <taxon>rosids</taxon>
        <taxon>fabids</taxon>
        <taxon>Fabales</taxon>
        <taxon>Fabaceae</taxon>
        <taxon>Papilionoideae</taxon>
        <taxon>50 kb inversion clade</taxon>
        <taxon>genistoids sensu lato</taxon>
        <taxon>core genistoids</taxon>
        <taxon>Genisteae</taxon>
        <taxon>Lupinus</taxon>
    </lineage>
</organism>
<protein>
    <submittedName>
        <fullName evidence="1">Uncharacterized protein</fullName>
    </submittedName>
</protein>
<evidence type="ECO:0000313" key="2">
    <source>
        <dbReference type="Proteomes" id="UP000447434"/>
    </source>
</evidence>
<proteinExistence type="predicted"/>
<evidence type="ECO:0000313" key="1">
    <source>
        <dbReference type="EMBL" id="KAE9585137.1"/>
    </source>
</evidence>
<gene>
    <name evidence="1" type="ORF">Lalb_Chr25g0285821</name>
</gene>
<keyword evidence="2" id="KW-1185">Reference proteome</keyword>
<dbReference type="AlphaFoldDB" id="A0A6A4NEQ0"/>